<dbReference type="Proteomes" id="UP000241808">
    <property type="component" value="Unassembled WGS sequence"/>
</dbReference>
<dbReference type="PANTHER" id="PTHR36503:SF1">
    <property type="entry name" value="BLR2520 PROTEIN"/>
    <property type="match status" value="1"/>
</dbReference>
<dbReference type="OrthoDB" id="9798430at2"/>
<dbReference type="InterPro" id="IPR029068">
    <property type="entry name" value="Glyas_Bleomycin-R_OHBP_Dase"/>
</dbReference>
<dbReference type="PROSITE" id="PS51819">
    <property type="entry name" value="VOC"/>
    <property type="match status" value="1"/>
</dbReference>
<dbReference type="SUPFAM" id="SSF54593">
    <property type="entry name" value="Glyoxalase/Bleomycin resistance protein/Dihydroxybiphenyl dioxygenase"/>
    <property type="match status" value="1"/>
</dbReference>
<dbReference type="RefSeq" id="WP_108178185.1">
    <property type="nucleotide sequence ID" value="NZ_PZZL01000006.1"/>
</dbReference>
<evidence type="ECO:0000313" key="2">
    <source>
        <dbReference type="EMBL" id="PTM53399.1"/>
    </source>
</evidence>
<name>A0A2T4Z135_9HYPH</name>
<dbReference type="InterPro" id="IPR004360">
    <property type="entry name" value="Glyas_Fos-R_dOase_dom"/>
</dbReference>
<evidence type="ECO:0000313" key="3">
    <source>
        <dbReference type="Proteomes" id="UP000241808"/>
    </source>
</evidence>
<dbReference type="Pfam" id="PF00903">
    <property type="entry name" value="Glyoxalase"/>
    <property type="match status" value="1"/>
</dbReference>
<feature type="domain" description="VOC" evidence="1">
    <location>
        <begin position="3"/>
        <end position="127"/>
    </location>
</feature>
<protein>
    <recommendedName>
        <fullName evidence="1">VOC domain-containing protein</fullName>
    </recommendedName>
</protein>
<dbReference type="EMBL" id="PZZL01000006">
    <property type="protein sequence ID" value="PTM53399.1"/>
    <property type="molecule type" value="Genomic_DNA"/>
</dbReference>
<keyword evidence="3" id="KW-1185">Reference proteome</keyword>
<sequence>MAAIAIVTLGVADVARSTAFYEAIGFRRSVALSRPSISFFAAGGTVLALYGHGALAEDAGLPAEPRAPFGGVTLARCLASKEAVDAAFAAALAAGASTLKAPHDAFWGGYSSYVADPDGHPIEIAWNPFIPLRPDGSLELPPDPPAA</sequence>
<dbReference type="InterPro" id="IPR037523">
    <property type="entry name" value="VOC_core"/>
</dbReference>
<evidence type="ECO:0000259" key="1">
    <source>
        <dbReference type="PROSITE" id="PS51819"/>
    </source>
</evidence>
<organism evidence="2 3">
    <name type="scientific">Phreatobacter oligotrophus</name>
    <dbReference type="NCBI Taxonomy" id="1122261"/>
    <lineage>
        <taxon>Bacteria</taxon>
        <taxon>Pseudomonadati</taxon>
        <taxon>Pseudomonadota</taxon>
        <taxon>Alphaproteobacteria</taxon>
        <taxon>Hyphomicrobiales</taxon>
        <taxon>Phreatobacteraceae</taxon>
        <taxon>Phreatobacter</taxon>
    </lineage>
</organism>
<dbReference type="AlphaFoldDB" id="A0A2T4Z135"/>
<comment type="caution">
    <text evidence="2">The sequence shown here is derived from an EMBL/GenBank/DDBJ whole genome shotgun (WGS) entry which is preliminary data.</text>
</comment>
<dbReference type="PANTHER" id="PTHR36503">
    <property type="entry name" value="BLR2520 PROTEIN"/>
    <property type="match status" value="1"/>
</dbReference>
<gene>
    <name evidence="2" type="ORF">C8P69_10652</name>
</gene>
<accession>A0A2T4Z135</accession>
<dbReference type="Gene3D" id="3.10.180.10">
    <property type="entry name" value="2,3-Dihydroxybiphenyl 1,2-Dioxygenase, domain 1"/>
    <property type="match status" value="1"/>
</dbReference>
<proteinExistence type="predicted"/>
<reference evidence="2 3" key="1">
    <citation type="submission" date="2018-04" db="EMBL/GenBank/DDBJ databases">
        <title>Genomic Encyclopedia of Archaeal and Bacterial Type Strains, Phase II (KMG-II): from individual species to whole genera.</title>
        <authorList>
            <person name="Goeker M."/>
        </authorList>
    </citation>
    <scope>NUCLEOTIDE SEQUENCE [LARGE SCALE GENOMIC DNA]</scope>
    <source>
        <strain evidence="2 3">DSM 25521</strain>
    </source>
</reference>